<evidence type="ECO:0000313" key="3">
    <source>
        <dbReference type="EMBL" id="MBB6228804.1"/>
    </source>
</evidence>
<dbReference type="PROSITE" id="PS51257">
    <property type="entry name" value="PROKAR_LIPOPROTEIN"/>
    <property type="match status" value="1"/>
</dbReference>
<evidence type="ECO:0000256" key="1">
    <source>
        <dbReference type="SAM" id="SignalP"/>
    </source>
</evidence>
<accession>A0A841L8C2</accession>
<dbReference type="Gene3D" id="2.120.10.30">
    <property type="entry name" value="TolB, C-terminal domain"/>
    <property type="match status" value="1"/>
</dbReference>
<dbReference type="InterPro" id="IPR011041">
    <property type="entry name" value="Quinoprot_gluc/sorb_DH_b-prop"/>
</dbReference>
<dbReference type="InterPro" id="IPR011042">
    <property type="entry name" value="6-blade_b-propeller_TolB-like"/>
</dbReference>
<dbReference type="SUPFAM" id="SSF50952">
    <property type="entry name" value="Soluble quinoprotein glucose dehydrogenase"/>
    <property type="match status" value="1"/>
</dbReference>
<dbReference type="InterPro" id="IPR012938">
    <property type="entry name" value="Glc/Sorbosone_DH"/>
</dbReference>
<dbReference type="AlphaFoldDB" id="A0A841L8C2"/>
<dbReference type="Pfam" id="PF07995">
    <property type="entry name" value="GSDH"/>
    <property type="match status" value="1"/>
</dbReference>
<name>A0A841L8C2_9SPHN</name>
<keyword evidence="4" id="KW-1185">Reference proteome</keyword>
<feature type="chain" id="PRO_5032753876" evidence="1">
    <location>
        <begin position="26"/>
        <end position="116"/>
    </location>
</feature>
<reference evidence="3 4" key="1">
    <citation type="submission" date="2020-08" db="EMBL/GenBank/DDBJ databases">
        <title>Genomic Encyclopedia of Type Strains, Phase IV (KMG-IV): sequencing the most valuable type-strain genomes for metagenomic binning, comparative biology and taxonomic classification.</title>
        <authorList>
            <person name="Goeker M."/>
        </authorList>
    </citation>
    <scope>NUCLEOTIDE SEQUENCE [LARGE SCALE GENOMIC DNA]</scope>
    <source>
        <strain evidence="3 4">DSM 102189</strain>
    </source>
</reference>
<organism evidence="3 4">
    <name type="scientific">Polymorphobacter multimanifer</name>
    <dbReference type="NCBI Taxonomy" id="1070431"/>
    <lineage>
        <taxon>Bacteria</taxon>
        <taxon>Pseudomonadati</taxon>
        <taxon>Pseudomonadota</taxon>
        <taxon>Alphaproteobacteria</taxon>
        <taxon>Sphingomonadales</taxon>
        <taxon>Sphingosinicellaceae</taxon>
        <taxon>Polymorphobacter</taxon>
    </lineage>
</organism>
<feature type="signal peptide" evidence="1">
    <location>
        <begin position="1"/>
        <end position="25"/>
    </location>
</feature>
<feature type="domain" description="Glucose/Sorbosone dehydrogenase" evidence="2">
    <location>
        <begin position="49"/>
        <end position="116"/>
    </location>
</feature>
<comment type="caution">
    <text evidence="3">The sequence shown here is derived from an EMBL/GenBank/DDBJ whole genome shotgun (WGS) entry which is preliminary data.</text>
</comment>
<gene>
    <name evidence="3" type="ORF">FHS79_002995</name>
</gene>
<evidence type="ECO:0000313" key="4">
    <source>
        <dbReference type="Proteomes" id="UP000538147"/>
    </source>
</evidence>
<keyword evidence="1" id="KW-0732">Signal</keyword>
<evidence type="ECO:0000259" key="2">
    <source>
        <dbReference type="Pfam" id="PF07995"/>
    </source>
</evidence>
<proteinExistence type="predicted"/>
<dbReference type="EMBL" id="JACIIV010000024">
    <property type="protein sequence ID" value="MBB6228804.1"/>
    <property type="molecule type" value="Genomic_DNA"/>
</dbReference>
<protein>
    <submittedName>
        <fullName evidence="3">Glucose/arabinose dehydrogenase</fullName>
    </submittedName>
</protein>
<sequence length="116" mass="12238">MPISTKACAGRALFAITVAAACASAAFSQPRTVSSEAGELALETIARGLDHPWALAFLPDGRVLVTERNSGNLRIVSRDGALSSPVEGVPKIFRYKGVTGRSQAGLFDVRLHPEFA</sequence>
<dbReference type="Proteomes" id="UP000538147">
    <property type="component" value="Unassembled WGS sequence"/>
</dbReference>